<dbReference type="GO" id="GO:0003676">
    <property type="term" value="F:nucleic acid binding"/>
    <property type="evidence" value="ECO:0007669"/>
    <property type="project" value="InterPro"/>
</dbReference>
<comment type="caution">
    <text evidence="2">The sequence shown here is derived from an EMBL/GenBank/DDBJ whole genome shotgun (WGS) entry which is preliminary data.</text>
</comment>
<proteinExistence type="predicted"/>
<dbReference type="Gene3D" id="3.30.420.10">
    <property type="entry name" value="Ribonuclease H-like superfamily/Ribonuclease H"/>
    <property type="match status" value="1"/>
</dbReference>
<name>A0A1G2U8J8_9BACT</name>
<evidence type="ECO:0000313" key="2">
    <source>
        <dbReference type="EMBL" id="OHB05786.1"/>
    </source>
</evidence>
<gene>
    <name evidence="2" type="ORF">A3A26_01640</name>
</gene>
<feature type="domain" description="Exonuclease" evidence="1">
    <location>
        <begin position="8"/>
        <end position="174"/>
    </location>
</feature>
<accession>A0A1G2U8J8</accession>
<organism evidence="2 3">
    <name type="scientific">Candidatus Zambryskibacteria bacterium RIFCSPLOWO2_01_FULL_47_14</name>
    <dbReference type="NCBI Taxonomy" id="1802763"/>
    <lineage>
        <taxon>Bacteria</taxon>
        <taxon>Candidatus Zambryskiibacteriota</taxon>
    </lineage>
</organism>
<evidence type="ECO:0000313" key="3">
    <source>
        <dbReference type="Proteomes" id="UP000177068"/>
    </source>
</evidence>
<dbReference type="EMBL" id="MHWG01000011">
    <property type="protein sequence ID" value="OHB05786.1"/>
    <property type="molecule type" value="Genomic_DNA"/>
</dbReference>
<dbReference type="AlphaFoldDB" id="A0A1G2U8J8"/>
<reference evidence="2 3" key="1">
    <citation type="journal article" date="2016" name="Nat. Commun.">
        <title>Thousands of microbial genomes shed light on interconnected biogeochemical processes in an aquifer system.</title>
        <authorList>
            <person name="Anantharaman K."/>
            <person name="Brown C.T."/>
            <person name="Hug L.A."/>
            <person name="Sharon I."/>
            <person name="Castelle C.J."/>
            <person name="Probst A.J."/>
            <person name="Thomas B.C."/>
            <person name="Singh A."/>
            <person name="Wilkins M.J."/>
            <person name="Karaoz U."/>
            <person name="Brodie E.L."/>
            <person name="Williams K.H."/>
            <person name="Hubbard S.S."/>
            <person name="Banfield J.F."/>
        </authorList>
    </citation>
    <scope>NUCLEOTIDE SEQUENCE [LARGE SCALE GENOMIC DNA]</scope>
</reference>
<sequence length="194" mass="22038">MSDSQIFIVVDIEADGPAVGLNSMLSLAAVATTPKEEVSRFYRKLTTLPDASADPATTEWWHEHKEAWKEATSDSETPERVMTEFYNWVTGLEREPIFVANPVSLDYTFVSWYLFRFAPANPFKNEKNSIRALDIKSYVAGKFGFTFDNSRRIHWPKQITKDMPEHTHNALDDAIGYAVVLRKLVAMSEKSTAL</sequence>
<dbReference type="InterPro" id="IPR012337">
    <property type="entry name" value="RNaseH-like_sf"/>
</dbReference>
<dbReference type="GO" id="GO:0004527">
    <property type="term" value="F:exonuclease activity"/>
    <property type="evidence" value="ECO:0007669"/>
    <property type="project" value="UniProtKB-ARBA"/>
</dbReference>
<dbReference type="InterPro" id="IPR013520">
    <property type="entry name" value="Ribonucl_H"/>
</dbReference>
<dbReference type="SUPFAM" id="SSF53098">
    <property type="entry name" value="Ribonuclease H-like"/>
    <property type="match status" value="1"/>
</dbReference>
<dbReference type="Proteomes" id="UP000177068">
    <property type="component" value="Unassembled WGS sequence"/>
</dbReference>
<protein>
    <recommendedName>
        <fullName evidence="1">Exonuclease domain-containing protein</fullName>
    </recommendedName>
</protein>
<evidence type="ECO:0000259" key="1">
    <source>
        <dbReference type="Pfam" id="PF00929"/>
    </source>
</evidence>
<dbReference type="Pfam" id="PF00929">
    <property type="entry name" value="RNase_T"/>
    <property type="match status" value="1"/>
</dbReference>
<dbReference type="InterPro" id="IPR036397">
    <property type="entry name" value="RNaseH_sf"/>
</dbReference>